<keyword evidence="2" id="KW-1185">Reference proteome</keyword>
<accession>A0A8J2PHC6</accession>
<reference evidence="1" key="1">
    <citation type="submission" date="2021-06" db="EMBL/GenBank/DDBJ databases">
        <authorList>
            <person name="Hodson N. C."/>
            <person name="Mongue J. A."/>
            <person name="Jaron S. K."/>
        </authorList>
    </citation>
    <scope>NUCLEOTIDE SEQUENCE</scope>
</reference>
<dbReference type="EMBL" id="CAJVCH010336597">
    <property type="protein sequence ID" value="CAG7815125.1"/>
    <property type="molecule type" value="Genomic_DNA"/>
</dbReference>
<organism evidence="1 2">
    <name type="scientific">Allacma fusca</name>
    <dbReference type="NCBI Taxonomy" id="39272"/>
    <lineage>
        <taxon>Eukaryota</taxon>
        <taxon>Metazoa</taxon>
        <taxon>Ecdysozoa</taxon>
        <taxon>Arthropoda</taxon>
        <taxon>Hexapoda</taxon>
        <taxon>Collembola</taxon>
        <taxon>Symphypleona</taxon>
        <taxon>Sminthuridae</taxon>
        <taxon>Allacma</taxon>
    </lineage>
</organism>
<evidence type="ECO:0000313" key="2">
    <source>
        <dbReference type="Proteomes" id="UP000708208"/>
    </source>
</evidence>
<dbReference type="AlphaFoldDB" id="A0A8J2PHC6"/>
<feature type="non-terminal residue" evidence="1">
    <location>
        <position position="1"/>
    </location>
</feature>
<sequence length="98" mass="10932">VLKGECAANLLIQLSSYLNFSYEFVLAGNKTLTHRFEEASNLSIDLFAASYSLTKQRIVIADPTFAIASSRIKILTLMIQKDGHIHFASMTSRLSLKH</sequence>
<protein>
    <submittedName>
        <fullName evidence="1">Uncharacterized protein</fullName>
    </submittedName>
</protein>
<comment type="caution">
    <text evidence="1">The sequence shown here is derived from an EMBL/GenBank/DDBJ whole genome shotgun (WGS) entry which is preliminary data.</text>
</comment>
<dbReference type="Proteomes" id="UP000708208">
    <property type="component" value="Unassembled WGS sequence"/>
</dbReference>
<name>A0A8J2PHC6_9HEXA</name>
<gene>
    <name evidence="1" type="ORF">AFUS01_LOCUS25824</name>
</gene>
<evidence type="ECO:0000313" key="1">
    <source>
        <dbReference type="EMBL" id="CAG7815125.1"/>
    </source>
</evidence>
<proteinExistence type="predicted"/>